<dbReference type="EMBL" id="QQAH01000001">
    <property type="protein sequence ID" value="RDD83236.1"/>
    <property type="molecule type" value="Genomic_DNA"/>
</dbReference>
<evidence type="ECO:0008006" key="4">
    <source>
        <dbReference type="Google" id="ProtNLM"/>
    </source>
</evidence>
<sequence length="172" mass="18236">MTLLPKLTAALLICLLSVSTAFARNDTTTTLAVTGKAIPGKPVTVSATLSGGPYLVMDPTGRGGGTLVFRDGSTVIRQIQINGSTAQNVFVYYDNVPICYSDGSCGVITYRYFLSRLSTVSFAYNLPNQTGPHSLSAQFVVDDKFSNGSTSAPVTINARYPSITPIIDTILN</sequence>
<evidence type="ECO:0000256" key="1">
    <source>
        <dbReference type="SAM" id="SignalP"/>
    </source>
</evidence>
<evidence type="ECO:0000313" key="3">
    <source>
        <dbReference type="Proteomes" id="UP000253782"/>
    </source>
</evidence>
<reference evidence="2 3" key="1">
    <citation type="submission" date="2018-07" db="EMBL/GenBank/DDBJ databases">
        <title>Dyella tabacisoli L4-6T, whole genome shotgun sequence.</title>
        <authorList>
            <person name="Zhou X.-K."/>
            <person name="Li W.-J."/>
            <person name="Duan Y.-Q."/>
        </authorList>
    </citation>
    <scope>NUCLEOTIDE SEQUENCE [LARGE SCALE GENOMIC DNA]</scope>
    <source>
        <strain evidence="2 3">L4-6</strain>
    </source>
</reference>
<gene>
    <name evidence="2" type="ORF">DVJ77_01125</name>
</gene>
<dbReference type="Proteomes" id="UP000253782">
    <property type="component" value="Unassembled WGS sequence"/>
</dbReference>
<feature type="signal peptide" evidence="1">
    <location>
        <begin position="1"/>
        <end position="23"/>
    </location>
</feature>
<comment type="caution">
    <text evidence="2">The sequence shown here is derived from an EMBL/GenBank/DDBJ whole genome shotgun (WGS) entry which is preliminary data.</text>
</comment>
<proteinExistence type="predicted"/>
<evidence type="ECO:0000313" key="2">
    <source>
        <dbReference type="EMBL" id="RDD83236.1"/>
    </source>
</evidence>
<protein>
    <recommendedName>
        <fullName evidence="4">DUF4402 domain-containing protein</fullName>
    </recommendedName>
</protein>
<dbReference type="OrthoDB" id="9956353at2"/>
<accession>A0A369URF5</accession>
<dbReference type="RefSeq" id="WP_114843627.1">
    <property type="nucleotide sequence ID" value="NZ_JBHSPE010000001.1"/>
</dbReference>
<feature type="chain" id="PRO_5017068650" description="DUF4402 domain-containing protein" evidence="1">
    <location>
        <begin position="24"/>
        <end position="172"/>
    </location>
</feature>
<keyword evidence="3" id="KW-1185">Reference proteome</keyword>
<organism evidence="2 3">
    <name type="scientific">Dyella tabacisoli</name>
    <dbReference type="NCBI Taxonomy" id="2282381"/>
    <lineage>
        <taxon>Bacteria</taxon>
        <taxon>Pseudomonadati</taxon>
        <taxon>Pseudomonadota</taxon>
        <taxon>Gammaproteobacteria</taxon>
        <taxon>Lysobacterales</taxon>
        <taxon>Rhodanobacteraceae</taxon>
        <taxon>Dyella</taxon>
    </lineage>
</organism>
<dbReference type="AlphaFoldDB" id="A0A369URF5"/>
<keyword evidence="1" id="KW-0732">Signal</keyword>
<name>A0A369URF5_9GAMM</name>